<dbReference type="Proteomes" id="UP000777438">
    <property type="component" value="Unassembled WGS sequence"/>
</dbReference>
<comment type="caution">
    <text evidence="1">The sequence shown here is derived from an EMBL/GenBank/DDBJ whole genome shotgun (WGS) entry which is preliminary data.</text>
</comment>
<organism evidence="1 2">
    <name type="scientific">Thelonectria olida</name>
    <dbReference type="NCBI Taxonomy" id="1576542"/>
    <lineage>
        <taxon>Eukaryota</taxon>
        <taxon>Fungi</taxon>
        <taxon>Dikarya</taxon>
        <taxon>Ascomycota</taxon>
        <taxon>Pezizomycotina</taxon>
        <taxon>Sordariomycetes</taxon>
        <taxon>Hypocreomycetidae</taxon>
        <taxon>Hypocreales</taxon>
        <taxon>Nectriaceae</taxon>
        <taxon>Thelonectria</taxon>
    </lineage>
</organism>
<gene>
    <name evidence="1" type="ORF">B0T10DRAFT_487235</name>
</gene>
<evidence type="ECO:0000313" key="2">
    <source>
        <dbReference type="Proteomes" id="UP000777438"/>
    </source>
</evidence>
<accession>A0A9P8W7P3</accession>
<sequence length="215" mass="24628">MRAPELHLHFEKYTTPRQHTLETQRFRGSHNSHFNSSCERHLPYLPCWRHEPTCGGSFKGRLVVCRPQTLLQGHRAENRRLCSRLCYAGPCVRALEPWFSFYGCLAANLLAKEQPCNKEVWRWICLLLLAEPRHRGRGLVSRRLPRPSLGLRPNVLVRAAGGNPIQVPRDSVAFSLLQATIMYNRRNYEIWVRDQVCASEASSAPLKATTTPSDD</sequence>
<dbReference type="AlphaFoldDB" id="A0A9P8W7P3"/>
<proteinExistence type="predicted"/>
<name>A0A9P8W7P3_9HYPO</name>
<evidence type="ECO:0000313" key="1">
    <source>
        <dbReference type="EMBL" id="KAH6889986.1"/>
    </source>
</evidence>
<dbReference type="EMBL" id="JAGPYM010000010">
    <property type="protein sequence ID" value="KAH6889986.1"/>
    <property type="molecule type" value="Genomic_DNA"/>
</dbReference>
<protein>
    <submittedName>
        <fullName evidence="1">Uncharacterized protein</fullName>
    </submittedName>
</protein>
<reference evidence="1 2" key="1">
    <citation type="journal article" date="2021" name="Nat. Commun.">
        <title>Genetic determinants of endophytism in the Arabidopsis root mycobiome.</title>
        <authorList>
            <person name="Mesny F."/>
            <person name="Miyauchi S."/>
            <person name="Thiergart T."/>
            <person name="Pickel B."/>
            <person name="Atanasova L."/>
            <person name="Karlsson M."/>
            <person name="Huettel B."/>
            <person name="Barry K.W."/>
            <person name="Haridas S."/>
            <person name="Chen C."/>
            <person name="Bauer D."/>
            <person name="Andreopoulos W."/>
            <person name="Pangilinan J."/>
            <person name="LaButti K."/>
            <person name="Riley R."/>
            <person name="Lipzen A."/>
            <person name="Clum A."/>
            <person name="Drula E."/>
            <person name="Henrissat B."/>
            <person name="Kohler A."/>
            <person name="Grigoriev I.V."/>
            <person name="Martin F.M."/>
            <person name="Hacquard S."/>
        </authorList>
    </citation>
    <scope>NUCLEOTIDE SEQUENCE [LARGE SCALE GENOMIC DNA]</scope>
    <source>
        <strain evidence="1 2">MPI-CAGE-CH-0241</strain>
    </source>
</reference>
<keyword evidence="2" id="KW-1185">Reference proteome</keyword>